<feature type="region of interest" description="Disordered" evidence="1">
    <location>
        <begin position="21"/>
        <end position="66"/>
    </location>
</feature>
<organism evidence="3 4">
    <name type="scientific">Streptomyces sp. 900116325</name>
    <dbReference type="NCBI Taxonomy" id="3154295"/>
    <lineage>
        <taxon>Bacteria</taxon>
        <taxon>Bacillati</taxon>
        <taxon>Actinomycetota</taxon>
        <taxon>Actinomycetes</taxon>
        <taxon>Kitasatosporales</taxon>
        <taxon>Streptomycetaceae</taxon>
        <taxon>Streptomyces</taxon>
    </lineage>
</organism>
<dbReference type="Proteomes" id="UP001550044">
    <property type="component" value="Unassembled WGS sequence"/>
</dbReference>
<keyword evidence="4" id="KW-1185">Reference proteome</keyword>
<protein>
    <recommendedName>
        <fullName evidence="5">BMP family ABC transporter substrate-binding protein</fullName>
    </recommendedName>
</protein>
<dbReference type="EMBL" id="JBEXIP010000053">
    <property type="protein sequence ID" value="MET8438197.1"/>
    <property type="molecule type" value="Genomic_DNA"/>
</dbReference>
<evidence type="ECO:0000256" key="1">
    <source>
        <dbReference type="SAM" id="MobiDB-lite"/>
    </source>
</evidence>
<keyword evidence="2" id="KW-0732">Signal</keyword>
<feature type="signal peptide" evidence="2">
    <location>
        <begin position="1"/>
        <end position="24"/>
    </location>
</feature>
<gene>
    <name evidence="3" type="ORF">ABZV61_36860</name>
</gene>
<sequence>MCSLLRAAAALAAAAALVTGCSSGDDWSQPHPEPTAVGKLGPGFIDPSSPPAPEGTATPRPGSWAKVHPPKDYRVVLLTSGDERPTKKLVTAVQEWAGDEHVDLRTMTADGPSDLVPSVTRALEMGPDLIVSAGNDLVDPLAVVTPNHLSQQFLVVGAELAEPTHNVTAVDWYGASFRGEGLGMSSTYDPGSFSTERCAAAIRAGVASVLNDLTGIVIWLDNPSAPR</sequence>
<evidence type="ECO:0008006" key="5">
    <source>
        <dbReference type="Google" id="ProtNLM"/>
    </source>
</evidence>
<dbReference type="PROSITE" id="PS51257">
    <property type="entry name" value="PROKAR_LIPOPROTEIN"/>
    <property type="match status" value="1"/>
</dbReference>
<dbReference type="Gene3D" id="3.40.50.2300">
    <property type="match status" value="1"/>
</dbReference>
<evidence type="ECO:0000256" key="2">
    <source>
        <dbReference type="SAM" id="SignalP"/>
    </source>
</evidence>
<dbReference type="RefSeq" id="WP_356669565.1">
    <property type="nucleotide sequence ID" value="NZ_JBEXEF010000008.1"/>
</dbReference>
<feature type="chain" id="PRO_5046043259" description="BMP family ABC transporter substrate-binding protein" evidence="2">
    <location>
        <begin position="25"/>
        <end position="227"/>
    </location>
</feature>
<reference evidence="3 4" key="1">
    <citation type="submission" date="2024-06" db="EMBL/GenBank/DDBJ databases">
        <title>The Natural Products Discovery Center: Release of the First 8490 Sequenced Strains for Exploring Actinobacteria Biosynthetic Diversity.</title>
        <authorList>
            <person name="Kalkreuter E."/>
            <person name="Kautsar S.A."/>
            <person name="Yang D."/>
            <person name="Bader C.D."/>
            <person name="Teijaro C.N."/>
            <person name="Fluegel L."/>
            <person name="Davis C.M."/>
            <person name="Simpson J.R."/>
            <person name="Lauterbach L."/>
            <person name="Steele A.D."/>
            <person name="Gui C."/>
            <person name="Meng S."/>
            <person name="Li G."/>
            <person name="Viehrig K."/>
            <person name="Ye F."/>
            <person name="Su P."/>
            <person name="Kiefer A.F."/>
            <person name="Nichols A."/>
            <person name="Cepeda A.J."/>
            <person name="Yan W."/>
            <person name="Fan B."/>
            <person name="Jiang Y."/>
            <person name="Adhikari A."/>
            <person name="Zheng C.-J."/>
            <person name="Schuster L."/>
            <person name="Cowan T.M."/>
            <person name="Smanski M.J."/>
            <person name="Chevrette M.G."/>
            <person name="De Carvalho L.P.S."/>
            <person name="Shen B."/>
        </authorList>
    </citation>
    <scope>NUCLEOTIDE SEQUENCE [LARGE SCALE GENOMIC DNA]</scope>
    <source>
        <strain evidence="3 4">NPDC005137</strain>
    </source>
</reference>
<comment type="caution">
    <text evidence="3">The sequence shown here is derived from an EMBL/GenBank/DDBJ whole genome shotgun (WGS) entry which is preliminary data.</text>
</comment>
<proteinExistence type="predicted"/>
<evidence type="ECO:0000313" key="4">
    <source>
        <dbReference type="Proteomes" id="UP001550044"/>
    </source>
</evidence>
<name>A0ABV2UK13_9ACTN</name>
<evidence type="ECO:0000313" key="3">
    <source>
        <dbReference type="EMBL" id="MET8438197.1"/>
    </source>
</evidence>
<accession>A0ABV2UK13</accession>